<protein>
    <submittedName>
        <fullName evidence="1">Uncharacterized protein</fullName>
    </submittedName>
</protein>
<sequence length="142" mass="15501">MAAQIAQCGDSGGIVLYRHSVTGVSKFANLGDELPSNDGVGGRWEALASYNVDESETLPSFITVVDGNSGPILRFDANLFAEVGVKINLRGAVGDRRLVEGGLFRVRQMEWRHRGNDCYPHVVISYVGSLDPTKLIYEVRFA</sequence>
<evidence type="ECO:0000313" key="1">
    <source>
        <dbReference type="EMBL" id="OGG87901.1"/>
    </source>
</evidence>
<proteinExistence type="predicted"/>
<evidence type="ECO:0000313" key="2">
    <source>
        <dbReference type="Proteomes" id="UP000177968"/>
    </source>
</evidence>
<accession>A0A1F6FPW3</accession>
<gene>
    <name evidence="1" type="ORF">A3H15_00060</name>
</gene>
<dbReference type="Proteomes" id="UP000177968">
    <property type="component" value="Unassembled WGS sequence"/>
</dbReference>
<organism evidence="1 2">
    <name type="scientific">Candidatus Kaiserbacteria bacterium RIFCSPLOWO2_12_FULL_50_28</name>
    <dbReference type="NCBI Taxonomy" id="1798527"/>
    <lineage>
        <taxon>Bacteria</taxon>
        <taxon>Candidatus Kaiseribacteriota</taxon>
    </lineage>
</organism>
<comment type="caution">
    <text evidence="1">The sequence shown here is derived from an EMBL/GenBank/DDBJ whole genome shotgun (WGS) entry which is preliminary data.</text>
</comment>
<reference evidence="1 2" key="1">
    <citation type="journal article" date="2016" name="Nat. Commun.">
        <title>Thousands of microbial genomes shed light on interconnected biogeochemical processes in an aquifer system.</title>
        <authorList>
            <person name="Anantharaman K."/>
            <person name="Brown C.T."/>
            <person name="Hug L.A."/>
            <person name="Sharon I."/>
            <person name="Castelle C.J."/>
            <person name="Probst A.J."/>
            <person name="Thomas B.C."/>
            <person name="Singh A."/>
            <person name="Wilkins M.J."/>
            <person name="Karaoz U."/>
            <person name="Brodie E.L."/>
            <person name="Williams K.H."/>
            <person name="Hubbard S.S."/>
            <person name="Banfield J.F."/>
        </authorList>
    </citation>
    <scope>NUCLEOTIDE SEQUENCE [LARGE SCALE GENOMIC DNA]</scope>
</reference>
<dbReference type="EMBL" id="MFMO01000017">
    <property type="protein sequence ID" value="OGG87901.1"/>
    <property type="molecule type" value="Genomic_DNA"/>
</dbReference>
<name>A0A1F6FPW3_9BACT</name>
<dbReference type="AlphaFoldDB" id="A0A1F6FPW3"/>